<evidence type="ECO:0000256" key="2">
    <source>
        <dbReference type="ARBA" id="ARBA00007441"/>
    </source>
</evidence>
<dbReference type="PANTHER" id="PTHR46383">
    <property type="entry name" value="ASPARTATE AMINOTRANSFERASE"/>
    <property type="match status" value="1"/>
</dbReference>
<evidence type="ECO:0000313" key="8">
    <source>
        <dbReference type="EMBL" id="MET7030136.1"/>
    </source>
</evidence>
<dbReference type="InterPro" id="IPR004839">
    <property type="entry name" value="Aminotransferase_I/II_large"/>
</dbReference>
<evidence type="ECO:0000256" key="5">
    <source>
        <dbReference type="ARBA" id="ARBA00022898"/>
    </source>
</evidence>
<evidence type="ECO:0000256" key="1">
    <source>
        <dbReference type="ARBA" id="ARBA00001933"/>
    </source>
</evidence>
<dbReference type="InterPro" id="IPR015422">
    <property type="entry name" value="PyrdxlP-dep_Trfase_small"/>
</dbReference>
<keyword evidence="5" id="KW-0663">Pyridoxal phosphate</keyword>
<keyword evidence="9" id="KW-1185">Reference proteome</keyword>
<sequence>MFRKVEESQTLLINTQAKALEAQNKEIIKFGFGQSPFLPPPKVIRALKESAHRKEYSSVQGDLDLRKLMSAFHLAHNGLKVDPDNILVAPGSKILLYTIMLAFEKADVLIPLPSWVSYAPQAILAGHHLIKVNTYFEERWRINPKAIEEAIKNKKYQATILILNYPGNPDGLTYSPSELQEIAVIARAHNILVISDEIYGLLTFDKSHTSFSNYYPERTITTTGLSKWCGAGGWRLGAAFLYDGIEIEFKQALIGIGSETYSCAPTPVQIAAKEAYTSYYGIQDYLNEQTGILQKIGLYCAEKLNAVHIGVHPPQGGFYIFLDFSKHRAALSRKGITSSNDLCEGLLKETGVMILPSSAFGFSKDFLGARLAFVDFDEPDNKEEFMLTKDCPRIIKGINLIVNWIGTLNILS</sequence>
<feature type="domain" description="Aminotransferase class I/classII large" evidence="7">
    <location>
        <begin position="26"/>
        <end position="364"/>
    </location>
</feature>
<dbReference type="PROSITE" id="PS00105">
    <property type="entry name" value="AA_TRANSFER_CLASS_1"/>
    <property type="match status" value="1"/>
</dbReference>
<evidence type="ECO:0000313" key="9">
    <source>
        <dbReference type="Proteomes" id="UP001549773"/>
    </source>
</evidence>
<proteinExistence type="inferred from homology"/>
<comment type="caution">
    <text evidence="8">The sequence shown here is derived from an EMBL/GenBank/DDBJ whole genome shotgun (WGS) entry which is preliminary data.</text>
</comment>
<evidence type="ECO:0000256" key="3">
    <source>
        <dbReference type="ARBA" id="ARBA00022576"/>
    </source>
</evidence>
<dbReference type="InterPro" id="IPR004838">
    <property type="entry name" value="NHTrfase_class1_PyrdxlP-BS"/>
</dbReference>
<dbReference type="Gene3D" id="3.90.1150.10">
    <property type="entry name" value="Aspartate Aminotransferase, domain 1"/>
    <property type="match status" value="1"/>
</dbReference>
<dbReference type="CDD" id="cd00609">
    <property type="entry name" value="AAT_like"/>
    <property type="match status" value="1"/>
</dbReference>
<dbReference type="GO" id="GO:0008483">
    <property type="term" value="F:transaminase activity"/>
    <property type="evidence" value="ECO:0007669"/>
    <property type="project" value="UniProtKB-KW"/>
</dbReference>
<dbReference type="RefSeq" id="WP_354618930.1">
    <property type="nucleotide sequence ID" value="NZ_JBEWYP010000007.1"/>
</dbReference>
<evidence type="ECO:0000259" key="7">
    <source>
        <dbReference type="Pfam" id="PF00155"/>
    </source>
</evidence>
<dbReference type="InterPro" id="IPR050596">
    <property type="entry name" value="AspAT/PAT-like"/>
</dbReference>
<dbReference type="SUPFAM" id="SSF53383">
    <property type="entry name" value="PLP-dependent transferases"/>
    <property type="match status" value="1"/>
</dbReference>
<keyword evidence="4 6" id="KW-0808">Transferase</keyword>
<gene>
    <name evidence="8" type="ORF">ABXZ32_12055</name>
</gene>
<name>A0ABV2TXY5_9FLAO</name>
<dbReference type="Pfam" id="PF00155">
    <property type="entry name" value="Aminotran_1_2"/>
    <property type="match status" value="1"/>
</dbReference>
<dbReference type="PANTHER" id="PTHR46383:SF1">
    <property type="entry name" value="ASPARTATE AMINOTRANSFERASE"/>
    <property type="match status" value="1"/>
</dbReference>
<comment type="similarity">
    <text evidence="2 6">Belongs to the class-I pyridoxal-phosphate-dependent aminotransferase family.</text>
</comment>
<evidence type="ECO:0000256" key="6">
    <source>
        <dbReference type="RuleBase" id="RU000481"/>
    </source>
</evidence>
<accession>A0ABV2TXY5</accession>
<dbReference type="EMBL" id="JBEWYP010000007">
    <property type="protein sequence ID" value="MET7030136.1"/>
    <property type="molecule type" value="Genomic_DNA"/>
</dbReference>
<dbReference type="Proteomes" id="UP001549773">
    <property type="component" value="Unassembled WGS sequence"/>
</dbReference>
<keyword evidence="3 6" id="KW-0032">Aminotransferase</keyword>
<dbReference type="InterPro" id="IPR015421">
    <property type="entry name" value="PyrdxlP-dep_Trfase_major"/>
</dbReference>
<comment type="cofactor">
    <cofactor evidence="1 6">
        <name>pyridoxal 5'-phosphate</name>
        <dbReference type="ChEBI" id="CHEBI:597326"/>
    </cofactor>
</comment>
<dbReference type="EC" id="2.6.1.-" evidence="6"/>
<reference evidence="8 9" key="1">
    <citation type="submission" date="2024-07" db="EMBL/GenBank/DDBJ databases">
        <title>The genome sequence of type strain Sediminicola luteus GDMCC 1.2596T.</title>
        <authorList>
            <person name="Liu Y."/>
        </authorList>
    </citation>
    <scope>NUCLEOTIDE SEQUENCE [LARGE SCALE GENOMIC DNA]</scope>
    <source>
        <strain evidence="8 9">GDMCC 1.2596</strain>
    </source>
</reference>
<protein>
    <recommendedName>
        <fullName evidence="6">Aminotransferase</fullName>
        <ecNumber evidence="6">2.6.1.-</ecNumber>
    </recommendedName>
</protein>
<dbReference type="InterPro" id="IPR015424">
    <property type="entry name" value="PyrdxlP-dep_Trfase"/>
</dbReference>
<evidence type="ECO:0000256" key="4">
    <source>
        <dbReference type="ARBA" id="ARBA00022679"/>
    </source>
</evidence>
<organism evidence="8 9">
    <name type="scientific">Sediminicola luteus</name>
    <dbReference type="NCBI Taxonomy" id="319238"/>
    <lineage>
        <taxon>Bacteria</taxon>
        <taxon>Pseudomonadati</taxon>
        <taxon>Bacteroidota</taxon>
        <taxon>Flavobacteriia</taxon>
        <taxon>Flavobacteriales</taxon>
        <taxon>Flavobacteriaceae</taxon>
        <taxon>Sediminicola</taxon>
    </lineage>
</organism>
<dbReference type="Gene3D" id="3.40.640.10">
    <property type="entry name" value="Type I PLP-dependent aspartate aminotransferase-like (Major domain)"/>
    <property type="match status" value="1"/>
</dbReference>